<keyword evidence="6 7" id="KW-0472">Membrane</keyword>
<evidence type="ECO:0008006" key="12">
    <source>
        <dbReference type="Google" id="ProtNLM"/>
    </source>
</evidence>
<dbReference type="Proteomes" id="UP000178587">
    <property type="component" value="Unassembled WGS sequence"/>
</dbReference>
<evidence type="ECO:0000256" key="7">
    <source>
        <dbReference type="SAM" id="Phobius"/>
    </source>
</evidence>
<gene>
    <name evidence="10" type="ORF">A3A34_00060</name>
</gene>
<dbReference type="STRING" id="1798507.A3A34_00060"/>
<protein>
    <recommendedName>
        <fullName evidence="12">Prepilin peptidase</fullName>
    </recommendedName>
</protein>
<dbReference type="PANTHER" id="PTHR30487:SF0">
    <property type="entry name" value="PREPILIN LEADER PEPTIDASE_N-METHYLTRANSFERASE-RELATED"/>
    <property type="match status" value="1"/>
</dbReference>
<feature type="transmembrane region" description="Helical" evidence="7">
    <location>
        <begin position="35"/>
        <end position="58"/>
    </location>
</feature>
<sequence>MLEGVFYLGLGLIVGSFLNVLAVRFHDGRSLGGRSVCVSCGQTIYWYDLIPVLSWILLLGKCRSCGQDISLLYPLTEVACGAAFLLIGLAHMPFFSTVLALPIAALLIVIARYDLSHMLIPNVWVYLFAALSLSAALYPMESRDFVFNVLAGPVAAVPFLALWFVSRGAWMGLGDAKLALGMGWLLGLEGGVTAILSAFVLGAVVGLGLMFFSSSHLLHRTLGVHGDKKVTMKSEIPFGPFLIISCFIVWFAHMYGIQTLELFLWWSFW</sequence>
<evidence type="ECO:0000259" key="8">
    <source>
        <dbReference type="Pfam" id="PF01478"/>
    </source>
</evidence>
<organism evidence="10 11">
    <name type="scientific">Candidatus Kaiserbacteria bacterium RIFCSPLOWO2_01_FULL_50_24</name>
    <dbReference type="NCBI Taxonomy" id="1798507"/>
    <lineage>
        <taxon>Bacteria</taxon>
        <taxon>Candidatus Kaiseribacteriota</taxon>
    </lineage>
</organism>
<dbReference type="GO" id="GO:0005886">
    <property type="term" value="C:plasma membrane"/>
    <property type="evidence" value="ECO:0007669"/>
    <property type="project" value="UniProtKB-SubCell"/>
</dbReference>
<feature type="transmembrane region" description="Helical" evidence="7">
    <location>
        <begin position="238"/>
        <end position="257"/>
    </location>
</feature>
<accession>A0A1F6ERF0</accession>
<dbReference type="Pfam" id="PF01478">
    <property type="entry name" value="Peptidase_A24"/>
    <property type="match status" value="1"/>
</dbReference>
<comment type="caution">
    <text evidence="10">The sequence shown here is derived from an EMBL/GenBank/DDBJ whole genome shotgun (WGS) entry which is preliminary data.</text>
</comment>
<evidence type="ECO:0000256" key="1">
    <source>
        <dbReference type="ARBA" id="ARBA00004651"/>
    </source>
</evidence>
<evidence type="ECO:0000259" key="9">
    <source>
        <dbReference type="Pfam" id="PF06750"/>
    </source>
</evidence>
<proteinExistence type="inferred from homology"/>
<evidence type="ECO:0000256" key="2">
    <source>
        <dbReference type="ARBA" id="ARBA00005801"/>
    </source>
</evidence>
<evidence type="ECO:0000256" key="3">
    <source>
        <dbReference type="ARBA" id="ARBA00022475"/>
    </source>
</evidence>
<comment type="similarity">
    <text evidence="2">Belongs to the peptidase A24 family.</text>
</comment>
<feature type="domain" description="Prepilin type IV endopeptidase peptidase" evidence="8">
    <location>
        <begin position="103"/>
        <end position="207"/>
    </location>
</feature>
<name>A0A1F6ERF0_9BACT</name>
<dbReference type="InterPro" id="IPR050882">
    <property type="entry name" value="Prepilin_peptidase/N-MTase"/>
</dbReference>
<evidence type="ECO:0000256" key="6">
    <source>
        <dbReference type="ARBA" id="ARBA00023136"/>
    </source>
</evidence>
<keyword evidence="4 7" id="KW-0812">Transmembrane</keyword>
<feature type="transmembrane region" description="Helical" evidence="7">
    <location>
        <begin position="70"/>
        <end position="87"/>
    </location>
</feature>
<feature type="transmembrane region" description="Helical" evidence="7">
    <location>
        <begin position="185"/>
        <end position="212"/>
    </location>
</feature>
<dbReference type="Gene3D" id="1.20.120.1220">
    <property type="match status" value="1"/>
</dbReference>
<dbReference type="Pfam" id="PF06750">
    <property type="entry name" value="A24_N_bact"/>
    <property type="match status" value="1"/>
</dbReference>
<dbReference type="AlphaFoldDB" id="A0A1F6ERF0"/>
<dbReference type="GO" id="GO:0006465">
    <property type="term" value="P:signal peptide processing"/>
    <property type="evidence" value="ECO:0007669"/>
    <property type="project" value="TreeGrafter"/>
</dbReference>
<dbReference type="InterPro" id="IPR010627">
    <property type="entry name" value="Prepilin_pept_A24_N"/>
</dbReference>
<dbReference type="GO" id="GO:0004190">
    <property type="term" value="F:aspartic-type endopeptidase activity"/>
    <property type="evidence" value="ECO:0007669"/>
    <property type="project" value="InterPro"/>
</dbReference>
<feature type="transmembrane region" description="Helical" evidence="7">
    <location>
        <begin position="119"/>
        <end position="138"/>
    </location>
</feature>
<feature type="transmembrane region" description="Helical" evidence="7">
    <location>
        <begin position="145"/>
        <end position="165"/>
    </location>
</feature>
<comment type="subcellular location">
    <subcellularLocation>
        <location evidence="1">Cell membrane</location>
        <topology evidence="1">Multi-pass membrane protein</topology>
    </subcellularLocation>
</comment>
<keyword evidence="3" id="KW-1003">Cell membrane</keyword>
<reference evidence="10 11" key="1">
    <citation type="journal article" date="2016" name="Nat. Commun.">
        <title>Thousands of microbial genomes shed light on interconnected biogeochemical processes in an aquifer system.</title>
        <authorList>
            <person name="Anantharaman K."/>
            <person name="Brown C.T."/>
            <person name="Hug L.A."/>
            <person name="Sharon I."/>
            <person name="Castelle C.J."/>
            <person name="Probst A.J."/>
            <person name="Thomas B.C."/>
            <person name="Singh A."/>
            <person name="Wilkins M.J."/>
            <person name="Karaoz U."/>
            <person name="Brodie E.L."/>
            <person name="Williams K.H."/>
            <person name="Hubbard S.S."/>
            <person name="Banfield J.F."/>
        </authorList>
    </citation>
    <scope>NUCLEOTIDE SEQUENCE [LARGE SCALE GENOMIC DNA]</scope>
</reference>
<dbReference type="PANTHER" id="PTHR30487">
    <property type="entry name" value="TYPE 4 PREPILIN-LIKE PROTEINS LEADER PEPTIDE-PROCESSING ENZYME"/>
    <property type="match status" value="1"/>
</dbReference>
<evidence type="ECO:0000256" key="4">
    <source>
        <dbReference type="ARBA" id="ARBA00022692"/>
    </source>
</evidence>
<feature type="domain" description="Prepilin peptidase A24 N-terminal" evidence="9">
    <location>
        <begin position="10"/>
        <end position="88"/>
    </location>
</feature>
<dbReference type="InterPro" id="IPR000045">
    <property type="entry name" value="Prepilin_IV_endopep_pep"/>
</dbReference>
<keyword evidence="5 7" id="KW-1133">Transmembrane helix</keyword>
<feature type="transmembrane region" description="Helical" evidence="7">
    <location>
        <begin position="94"/>
        <end position="113"/>
    </location>
</feature>
<evidence type="ECO:0000256" key="5">
    <source>
        <dbReference type="ARBA" id="ARBA00022989"/>
    </source>
</evidence>
<evidence type="ECO:0000313" key="10">
    <source>
        <dbReference type="EMBL" id="OGG76032.1"/>
    </source>
</evidence>
<evidence type="ECO:0000313" key="11">
    <source>
        <dbReference type="Proteomes" id="UP000178587"/>
    </source>
</evidence>
<feature type="transmembrane region" description="Helical" evidence="7">
    <location>
        <begin position="6"/>
        <end position="23"/>
    </location>
</feature>
<dbReference type="EMBL" id="MFLU01000006">
    <property type="protein sequence ID" value="OGG76032.1"/>
    <property type="molecule type" value="Genomic_DNA"/>
</dbReference>